<dbReference type="Pfam" id="PF00082">
    <property type="entry name" value="Peptidase_S8"/>
    <property type="match status" value="1"/>
</dbReference>
<proteinExistence type="inferred from homology"/>
<dbReference type="SUPFAM" id="SSF52743">
    <property type="entry name" value="Subtilisin-like"/>
    <property type="match status" value="1"/>
</dbReference>
<evidence type="ECO:0000256" key="2">
    <source>
        <dbReference type="ARBA" id="ARBA00022670"/>
    </source>
</evidence>
<dbReference type="PROSITE" id="PS51892">
    <property type="entry name" value="SUBTILASE"/>
    <property type="match status" value="1"/>
</dbReference>
<accession>A0A4R0XU83</accession>
<dbReference type="EMBL" id="PSZP01000001">
    <property type="protein sequence ID" value="TCG12098.1"/>
    <property type="molecule type" value="Genomic_DNA"/>
</dbReference>
<dbReference type="PANTHER" id="PTHR43806:SF11">
    <property type="entry name" value="CEREVISIN-RELATED"/>
    <property type="match status" value="1"/>
</dbReference>
<evidence type="ECO:0000313" key="8">
    <source>
        <dbReference type="Proteomes" id="UP000291072"/>
    </source>
</evidence>
<protein>
    <recommendedName>
        <fullName evidence="6">Peptidase S8/S53 domain-containing protein</fullName>
    </recommendedName>
</protein>
<dbReference type="InterPro" id="IPR000209">
    <property type="entry name" value="Peptidase_S8/S53_dom"/>
</dbReference>
<dbReference type="GO" id="GO:0006508">
    <property type="term" value="P:proteolysis"/>
    <property type="evidence" value="ECO:0007669"/>
    <property type="project" value="UniProtKB-KW"/>
</dbReference>
<dbReference type="InterPro" id="IPR036852">
    <property type="entry name" value="Peptidase_S8/S53_dom_sf"/>
</dbReference>
<evidence type="ECO:0000313" key="7">
    <source>
        <dbReference type="EMBL" id="TCG12098.1"/>
    </source>
</evidence>
<comment type="similarity">
    <text evidence="1 5">Belongs to the peptidase S8 family.</text>
</comment>
<evidence type="ECO:0000256" key="3">
    <source>
        <dbReference type="ARBA" id="ARBA00022801"/>
    </source>
</evidence>
<keyword evidence="2 5" id="KW-0645">Protease</keyword>
<reference evidence="7 8" key="1">
    <citation type="submission" date="2018-02" db="EMBL/GenBank/DDBJ databases">
        <title>Mycoplasma marinum and Mycoplasma todarodis sp. nov., moderately halophilic and psychrotolerant mycoplasmas isolated from cephalopods.</title>
        <authorList>
            <person name="Viver T."/>
        </authorList>
    </citation>
    <scope>NUCLEOTIDE SEQUENCE [LARGE SCALE GENOMIC DNA]</scope>
    <source>
        <strain evidence="7 8">5H</strain>
    </source>
</reference>
<dbReference type="Gene3D" id="3.40.50.200">
    <property type="entry name" value="Peptidase S8/S53 domain"/>
    <property type="match status" value="1"/>
</dbReference>
<dbReference type="Proteomes" id="UP000291072">
    <property type="component" value="Unassembled WGS sequence"/>
</dbReference>
<feature type="active site" description="Charge relay system" evidence="5">
    <location>
        <position position="238"/>
    </location>
</feature>
<feature type="domain" description="Peptidase S8/S53" evidence="6">
    <location>
        <begin position="200"/>
        <end position="465"/>
    </location>
</feature>
<sequence length="662" mass="75730">MRTTQEYYIVNFKYDTIPAKSKRFTFGKKYTDLTEIQQRGVYTFYDESGKEKTLLFYKLFKADILWLISNLEIVINSDDYSSIKTKVYNDFLKKLKTSRKDEIVIRDINFKLNIEKFDSLNMVRLINIEEVVDFLKSNNILREDNYDSELLFAFLTKEELEVVSRFGIIIGTSKMPTFGVNLLNEVKDEVEFEIKGTPNKTIIGVIDSGCNLGSPFNKYILSNEDHREDKTRPHDYTHGSAVTSLIIANSLMNEKDGCGIFNVKHFEVLEKDVFGNATVSFIHLSRKLRELILNNRDVKVWNLSLGAIKNPYSRIISELGKLLDQLCFENEIVFIVASGNDRRTYGLKSLNQPADSLNSLSVGSSTATGKLVTFSPYSSFGPILHFEKPEISHFGGPYNLDGTTLLKTFAPNENFGMEGTSFATPKISRMVGKIVEDGFNVLEAKATVISQAKRETPSNKSSAFGAISYEKPKIRLYLSMDFTGKEPFYFDLDLPNNYSYIKLTSSHFVEHAPMFGEEYSIHNIDSKIVTYDSNSKEPEKEELKTTAKEKYNDGSKYLSENILRYENGKYFNSHTSYFDRESILRSVDELKIKVLENEKLDEDYEAKPQTAIRIKKLDLFDTKILQKQNATIVIDIFGDELNTKEFLTNNSQLIGVEIDIEI</sequence>
<evidence type="ECO:0000256" key="1">
    <source>
        <dbReference type="ARBA" id="ARBA00011073"/>
    </source>
</evidence>
<keyword evidence="4 5" id="KW-0720">Serine protease</keyword>
<gene>
    <name evidence="7" type="ORF">C4B25_00185</name>
</gene>
<dbReference type="OrthoDB" id="9759014at2"/>
<organism evidence="7 8">
    <name type="scientific">Mycoplasma todarodis</name>
    <dbReference type="NCBI Taxonomy" id="1937191"/>
    <lineage>
        <taxon>Bacteria</taxon>
        <taxon>Bacillati</taxon>
        <taxon>Mycoplasmatota</taxon>
        <taxon>Mollicutes</taxon>
        <taxon>Mycoplasmataceae</taxon>
        <taxon>Mycoplasma</taxon>
    </lineage>
</organism>
<dbReference type="GO" id="GO:0004252">
    <property type="term" value="F:serine-type endopeptidase activity"/>
    <property type="evidence" value="ECO:0007669"/>
    <property type="project" value="UniProtKB-UniRule"/>
</dbReference>
<evidence type="ECO:0000259" key="6">
    <source>
        <dbReference type="Pfam" id="PF00082"/>
    </source>
</evidence>
<comment type="caution">
    <text evidence="7">The sequence shown here is derived from an EMBL/GenBank/DDBJ whole genome shotgun (WGS) entry which is preliminary data.</text>
</comment>
<evidence type="ECO:0000256" key="5">
    <source>
        <dbReference type="PROSITE-ProRule" id="PRU01240"/>
    </source>
</evidence>
<keyword evidence="3 5" id="KW-0378">Hydrolase</keyword>
<feature type="active site" description="Charge relay system" evidence="5">
    <location>
        <position position="207"/>
    </location>
</feature>
<dbReference type="RefSeq" id="WP_131613051.1">
    <property type="nucleotide sequence ID" value="NZ_PSZP01000001.1"/>
</dbReference>
<keyword evidence="8" id="KW-1185">Reference proteome</keyword>
<dbReference type="AlphaFoldDB" id="A0A4R0XU83"/>
<evidence type="ECO:0000256" key="4">
    <source>
        <dbReference type="ARBA" id="ARBA00022825"/>
    </source>
</evidence>
<dbReference type="PANTHER" id="PTHR43806">
    <property type="entry name" value="PEPTIDASE S8"/>
    <property type="match status" value="1"/>
</dbReference>
<name>A0A4R0XU83_9MOLU</name>
<dbReference type="InterPro" id="IPR050131">
    <property type="entry name" value="Peptidase_S8_subtilisin-like"/>
</dbReference>
<feature type="active site" description="Charge relay system" evidence="5">
    <location>
        <position position="421"/>
    </location>
</feature>